<evidence type="ECO:0000313" key="3">
    <source>
        <dbReference type="Proteomes" id="UP000050761"/>
    </source>
</evidence>
<sequence length="126" mass="13641">MDSLLESPTKSSVSGDVQEKNTFTFTSQQVSTHSTNREVTSPPGFTAPPAPQVKTQPLRPPPPELKLEEKKESASGAKSSASSLLVSPTLPLSNAADSEFVSRKEYNELLARLASMEARITLLEKR</sequence>
<evidence type="ECO:0000256" key="1">
    <source>
        <dbReference type="SAM" id="MobiDB-lite"/>
    </source>
</evidence>
<feature type="compositionally biased region" description="Polar residues" evidence="1">
    <location>
        <begin position="1"/>
        <end position="39"/>
    </location>
</feature>
<reference evidence="4" key="2">
    <citation type="submission" date="2019-09" db="UniProtKB">
        <authorList>
            <consortium name="WormBaseParasite"/>
        </authorList>
    </citation>
    <scope>IDENTIFICATION</scope>
</reference>
<protein>
    <submittedName>
        <fullName evidence="4">VASP_tetra domain-containing protein</fullName>
    </submittedName>
</protein>
<name>A0A183G0K9_HELPZ</name>
<feature type="compositionally biased region" description="Low complexity" evidence="1">
    <location>
        <begin position="74"/>
        <end position="85"/>
    </location>
</feature>
<proteinExistence type="predicted"/>
<reference evidence="2 3" key="1">
    <citation type="submission" date="2018-11" db="EMBL/GenBank/DDBJ databases">
        <authorList>
            <consortium name="Pathogen Informatics"/>
        </authorList>
    </citation>
    <scope>NUCLEOTIDE SEQUENCE [LARGE SCALE GENOMIC DNA]</scope>
</reference>
<dbReference type="Proteomes" id="UP000050761">
    <property type="component" value="Unassembled WGS sequence"/>
</dbReference>
<dbReference type="EMBL" id="UZAH01028461">
    <property type="protein sequence ID" value="VDP00310.1"/>
    <property type="molecule type" value="Genomic_DNA"/>
</dbReference>
<keyword evidence="3" id="KW-1185">Reference proteome</keyword>
<organism evidence="3 4">
    <name type="scientific">Heligmosomoides polygyrus</name>
    <name type="common">Parasitic roundworm</name>
    <dbReference type="NCBI Taxonomy" id="6339"/>
    <lineage>
        <taxon>Eukaryota</taxon>
        <taxon>Metazoa</taxon>
        <taxon>Ecdysozoa</taxon>
        <taxon>Nematoda</taxon>
        <taxon>Chromadorea</taxon>
        <taxon>Rhabditida</taxon>
        <taxon>Rhabditina</taxon>
        <taxon>Rhabditomorpha</taxon>
        <taxon>Strongyloidea</taxon>
        <taxon>Heligmosomidae</taxon>
        <taxon>Heligmosomoides</taxon>
    </lineage>
</organism>
<evidence type="ECO:0000313" key="4">
    <source>
        <dbReference type="WBParaSite" id="HPBE_0001463701-mRNA-1"/>
    </source>
</evidence>
<evidence type="ECO:0000313" key="2">
    <source>
        <dbReference type="EMBL" id="VDP00310.1"/>
    </source>
</evidence>
<gene>
    <name evidence="2" type="ORF">HPBE_LOCUS14638</name>
</gene>
<dbReference type="AlphaFoldDB" id="A0A183G0K9"/>
<dbReference type="WBParaSite" id="HPBE_0001463701-mRNA-1">
    <property type="protein sequence ID" value="HPBE_0001463701-mRNA-1"/>
    <property type="gene ID" value="HPBE_0001463701"/>
</dbReference>
<accession>A0A183G0K9</accession>
<accession>A0A3P8AAI7</accession>
<feature type="region of interest" description="Disordered" evidence="1">
    <location>
        <begin position="1"/>
        <end position="85"/>
    </location>
</feature>